<dbReference type="Proteomes" id="UP001204439">
    <property type="component" value="Unassembled WGS sequence"/>
</dbReference>
<comment type="caution">
    <text evidence="2">The sequence shown here is derived from an EMBL/GenBank/DDBJ whole genome shotgun (WGS) entry which is preliminary data.</text>
</comment>
<reference evidence="2 3" key="1">
    <citation type="submission" date="2023-11" db="EMBL/GenBank/DDBJ databases">
        <title>First isolation, identification, and characterization of non-pathogenic Epilithonimonas ginsengisoli isolated from diseased farmed rainbow trout (Oncorhynchus mykiss) in Chile.</title>
        <authorList>
            <person name="Miranda C.D."/>
            <person name="Irgang R."/>
            <person name="Concha C."/>
            <person name="Rojas R."/>
            <person name="Avendano R."/>
        </authorList>
    </citation>
    <scope>NUCLEOTIDE SEQUENCE [LARGE SCALE GENOMIC DNA]</scope>
    <source>
        <strain evidence="2 3">FP99</strain>
    </source>
</reference>
<organism evidence="2 3">
    <name type="scientific">Epilithonimonas ginsengisoli</name>
    <dbReference type="NCBI Taxonomy" id="1245592"/>
    <lineage>
        <taxon>Bacteria</taxon>
        <taxon>Pseudomonadati</taxon>
        <taxon>Bacteroidota</taxon>
        <taxon>Flavobacteriia</taxon>
        <taxon>Flavobacteriales</taxon>
        <taxon>Weeksellaceae</taxon>
        <taxon>Chryseobacterium group</taxon>
        <taxon>Epilithonimonas</taxon>
    </lineage>
</organism>
<protein>
    <submittedName>
        <fullName evidence="2">Uncharacterized protein</fullName>
    </submittedName>
</protein>
<feature type="transmembrane region" description="Helical" evidence="1">
    <location>
        <begin position="73"/>
        <end position="93"/>
    </location>
</feature>
<gene>
    <name evidence="2" type="ORF">NG800_017540</name>
</gene>
<evidence type="ECO:0000256" key="1">
    <source>
        <dbReference type="SAM" id="Phobius"/>
    </source>
</evidence>
<sequence length="119" mass="14033">MGDKQKLRKHFAFLLNYILDNSKKAFLSADDLVMVSNEVHHFKNYLKKADIDPDLKEKLDQVHFDYSPARANFSSSFLIIVLLILSLGLYFMFIKIQELERKRSLVAFLDKYEDLLKLF</sequence>
<evidence type="ECO:0000313" key="3">
    <source>
        <dbReference type="Proteomes" id="UP001204439"/>
    </source>
</evidence>
<evidence type="ECO:0000313" key="2">
    <source>
        <dbReference type="EMBL" id="MDW8550734.1"/>
    </source>
</evidence>
<name>A0ABU4JMF4_9FLAO</name>
<dbReference type="RefSeq" id="WP_063970371.1">
    <property type="nucleotide sequence ID" value="NZ_JAMXLT020000041.1"/>
</dbReference>
<keyword evidence="1" id="KW-0812">Transmembrane</keyword>
<dbReference type="EMBL" id="JAMXLT020000041">
    <property type="protein sequence ID" value="MDW8550734.1"/>
    <property type="molecule type" value="Genomic_DNA"/>
</dbReference>
<keyword evidence="1" id="KW-0472">Membrane</keyword>
<accession>A0ABU4JMF4</accession>
<proteinExistence type="predicted"/>
<keyword evidence="3" id="KW-1185">Reference proteome</keyword>
<keyword evidence="1" id="KW-1133">Transmembrane helix</keyword>